<keyword evidence="7" id="KW-1133">Transmembrane helix</keyword>
<dbReference type="GO" id="GO:0070888">
    <property type="term" value="F:E-box binding"/>
    <property type="evidence" value="ECO:0000318"/>
    <property type="project" value="GO_Central"/>
</dbReference>
<comment type="subcellular location">
    <subcellularLocation>
        <location evidence="1">Nucleus</location>
    </subcellularLocation>
</comment>
<dbReference type="SMART" id="SM00353">
    <property type="entry name" value="HLH"/>
    <property type="match status" value="1"/>
</dbReference>
<dbReference type="Pfam" id="PF00010">
    <property type="entry name" value="HLH"/>
    <property type="match status" value="1"/>
</dbReference>
<gene>
    <name evidence="8" type="primary">WBGene00097970</name>
</gene>
<dbReference type="Proteomes" id="UP000005239">
    <property type="component" value="Unassembled WGS sequence"/>
</dbReference>
<keyword evidence="7" id="KW-0812">Transmembrane</keyword>
<dbReference type="PANTHER" id="PTHR19290:SF162">
    <property type="entry name" value="TRANSCRIPTION FACTOR ATOH7"/>
    <property type="match status" value="1"/>
</dbReference>
<dbReference type="GO" id="GO:0061564">
    <property type="term" value="P:axon development"/>
    <property type="evidence" value="ECO:0000318"/>
    <property type="project" value="GO_Central"/>
</dbReference>
<dbReference type="GO" id="GO:0005634">
    <property type="term" value="C:nucleus"/>
    <property type="evidence" value="ECO:0000318"/>
    <property type="project" value="GO_Central"/>
</dbReference>
<dbReference type="PANTHER" id="PTHR19290">
    <property type="entry name" value="BASIC HELIX-LOOP-HELIX PROTEIN NEUROGENIN-RELATED"/>
    <property type="match status" value="1"/>
</dbReference>
<dbReference type="EnsemblMetazoa" id="PPA08416.1">
    <property type="protein sequence ID" value="PPA08416.1"/>
    <property type="gene ID" value="WBGene00097970"/>
</dbReference>
<evidence type="ECO:0000256" key="2">
    <source>
        <dbReference type="ARBA" id="ARBA00022473"/>
    </source>
</evidence>
<accession>A0A2A6B5C3</accession>
<evidence type="ECO:0000313" key="8">
    <source>
        <dbReference type="EnsemblMetazoa" id="PPA08416.1"/>
    </source>
</evidence>
<dbReference type="AlphaFoldDB" id="A0A2A6B5C3"/>
<dbReference type="GO" id="GO:0045944">
    <property type="term" value="P:positive regulation of transcription by RNA polymerase II"/>
    <property type="evidence" value="ECO:0000318"/>
    <property type="project" value="GO_Central"/>
</dbReference>
<dbReference type="InterPro" id="IPR011598">
    <property type="entry name" value="bHLH_dom"/>
</dbReference>
<feature type="transmembrane region" description="Helical" evidence="7">
    <location>
        <begin position="181"/>
        <end position="203"/>
    </location>
</feature>
<feature type="compositionally biased region" description="Basic and acidic residues" evidence="6">
    <location>
        <begin position="63"/>
        <end position="77"/>
    </location>
</feature>
<keyword evidence="4" id="KW-0524">Neurogenesis</keyword>
<feature type="region of interest" description="Disordered" evidence="6">
    <location>
        <begin position="60"/>
        <end position="82"/>
    </location>
</feature>
<dbReference type="InterPro" id="IPR036638">
    <property type="entry name" value="HLH_DNA-bd_sf"/>
</dbReference>
<evidence type="ECO:0000256" key="7">
    <source>
        <dbReference type="SAM" id="Phobius"/>
    </source>
</evidence>
<dbReference type="GO" id="GO:0007423">
    <property type="term" value="P:sensory organ development"/>
    <property type="evidence" value="ECO:0000318"/>
    <property type="project" value="GO_Central"/>
</dbReference>
<evidence type="ECO:0000256" key="6">
    <source>
        <dbReference type="SAM" id="MobiDB-lite"/>
    </source>
</evidence>
<evidence type="ECO:0000256" key="3">
    <source>
        <dbReference type="ARBA" id="ARBA00022782"/>
    </source>
</evidence>
<dbReference type="Gene3D" id="4.10.280.10">
    <property type="entry name" value="Helix-loop-helix DNA-binding domain"/>
    <property type="match status" value="1"/>
</dbReference>
<reference evidence="9" key="1">
    <citation type="journal article" date="2008" name="Nat. Genet.">
        <title>The Pristionchus pacificus genome provides a unique perspective on nematode lifestyle and parasitism.</title>
        <authorList>
            <person name="Dieterich C."/>
            <person name="Clifton S.W."/>
            <person name="Schuster L.N."/>
            <person name="Chinwalla A."/>
            <person name="Delehaunty K."/>
            <person name="Dinkelacker I."/>
            <person name="Fulton L."/>
            <person name="Fulton R."/>
            <person name="Godfrey J."/>
            <person name="Minx P."/>
            <person name="Mitreva M."/>
            <person name="Roeseler W."/>
            <person name="Tian H."/>
            <person name="Witte H."/>
            <person name="Yang S.P."/>
            <person name="Wilson R.K."/>
            <person name="Sommer R.J."/>
        </authorList>
    </citation>
    <scope>NUCLEOTIDE SEQUENCE [LARGE SCALE GENOMIC DNA]</scope>
    <source>
        <strain evidence="9">PS312</strain>
    </source>
</reference>
<keyword evidence="3" id="KW-0221">Differentiation</keyword>
<dbReference type="GO" id="GO:0048663">
    <property type="term" value="P:neuron fate commitment"/>
    <property type="evidence" value="ECO:0000318"/>
    <property type="project" value="GO_Central"/>
</dbReference>
<evidence type="ECO:0000313" key="9">
    <source>
        <dbReference type="Proteomes" id="UP000005239"/>
    </source>
</evidence>
<evidence type="ECO:0000256" key="4">
    <source>
        <dbReference type="ARBA" id="ARBA00022902"/>
    </source>
</evidence>
<keyword evidence="5" id="KW-0539">Nucleus</keyword>
<feature type="transmembrane region" description="Helical" evidence="7">
    <location>
        <begin position="223"/>
        <end position="248"/>
    </location>
</feature>
<keyword evidence="9" id="KW-1185">Reference proteome</keyword>
<evidence type="ECO:0000256" key="5">
    <source>
        <dbReference type="ARBA" id="ARBA00023242"/>
    </source>
</evidence>
<keyword evidence="2" id="KW-0217">Developmental protein</keyword>
<dbReference type="GO" id="GO:0046983">
    <property type="term" value="F:protein dimerization activity"/>
    <property type="evidence" value="ECO:0007669"/>
    <property type="project" value="InterPro"/>
</dbReference>
<protein>
    <submittedName>
        <fullName evidence="8">Lin-32</fullName>
    </submittedName>
</protein>
<dbReference type="GO" id="GO:0000981">
    <property type="term" value="F:DNA-binding transcription factor activity, RNA polymerase II-specific"/>
    <property type="evidence" value="ECO:0000318"/>
    <property type="project" value="GO_Central"/>
</dbReference>
<accession>A0A8R1U859</accession>
<keyword evidence="7" id="KW-0472">Membrane</keyword>
<reference evidence="8" key="2">
    <citation type="submission" date="2022-06" db="UniProtKB">
        <authorList>
            <consortium name="EnsemblMetazoa"/>
        </authorList>
    </citation>
    <scope>IDENTIFICATION</scope>
    <source>
        <strain evidence="8">PS312</strain>
    </source>
</reference>
<proteinExistence type="predicted"/>
<dbReference type="SUPFAM" id="SSF47459">
    <property type="entry name" value="HLH, helix-loop-helix DNA-binding domain"/>
    <property type="match status" value="1"/>
</dbReference>
<sequence>MEWEYHSAMFSTRNAGFNATSSDANHHAFLHDVMMPSGYSTPLMQSPAYPAAAFDRASMTSSEIKRESSSGDESEKRGRGKACLRRYKTPSPQVLRMRRCAANERERKRMTTLNVAYDKLRTVLPEYDSGRRLSKFDTLRMAQEYIAHLNKILKAPSSQKNQMAHLFAETESGKPQHWGCLAAVIIIVTLLNIGIIVVVRIVLESRDEINELIIKDDYTRNLLISFLGVFTLSFFFGCWCCFCCGGYMCHLLFIAPLAVMNGVSNLSSRFISSHNIPVQRLHNETDDIDLADLTHQLHSMPMHHFTMTDTQPFERTIGSERIIESEANPEDDTRRYPNQWRGRARAYSIDVGLA</sequence>
<evidence type="ECO:0000256" key="1">
    <source>
        <dbReference type="ARBA" id="ARBA00004123"/>
    </source>
</evidence>
<name>A0A2A6B5C3_PRIPA</name>
<dbReference type="InterPro" id="IPR050359">
    <property type="entry name" value="bHLH_transcription_factors"/>
</dbReference>
<organism evidence="8 9">
    <name type="scientific">Pristionchus pacificus</name>
    <name type="common">Parasitic nematode worm</name>
    <dbReference type="NCBI Taxonomy" id="54126"/>
    <lineage>
        <taxon>Eukaryota</taxon>
        <taxon>Metazoa</taxon>
        <taxon>Ecdysozoa</taxon>
        <taxon>Nematoda</taxon>
        <taxon>Chromadorea</taxon>
        <taxon>Rhabditida</taxon>
        <taxon>Rhabditina</taxon>
        <taxon>Diplogasteromorpha</taxon>
        <taxon>Diplogasteroidea</taxon>
        <taxon>Neodiplogasteridae</taxon>
        <taxon>Pristionchus</taxon>
    </lineage>
</organism>
<dbReference type="PROSITE" id="PS50888">
    <property type="entry name" value="BHLH"/>
    <property type="match status" value="1"/>
</dbReference>